<sequence length="217" mass="24498">MTAARKGPGRPARISRTDVEQAVLTIGFRNASTTAVARHLGVEQSSLYRHIGSRRELLRGAVDRAVANHPRRFPHSTWREYLTGVSAHMWDLLTEYPGMAETLHTLEENPPRSLLTLMERSVRVLNGTYRWERSDALLVLDSLTDMTSDTVNRTERLLAAHPDSDADPDRAARDLFQRSELSPDLTDALAEILDGGLEQWWWRKVNLLLDGAEHLAP</sequence>
<dbReference type="SUPFAM" id="SSF46689">
    <property type="entry name" value="Homeodomain-like"/>
    <property type="match status" value="1"/>
</dbReference>
<dbReference type="InterPro" id="IPR009057">
    <property type="entry name" value="Homeodomain-like_sf"/>
</dbReference>
<dbReference type="InterPro" id="IPR001647">
    <property type="entry name" value="HTH_TetR"/>
</dbReference>
<keyword evidence="1" id="KW-0238">DNA-binding</keyword>
<dbReference type="Gene3D" id="1.10.10.60">
    <property type="entry name" value="Homeodomain-like"/>
    <property type="match status" value="1"/>
</dbReference>
<evidence type="ECO:0000313" key="3">
    <source>
        <dbReference type="EMBL" id="MCX7445746.1"/>
    </source>
</evidence>
<evidence type="ECO:0000259" key="2">
    <source>
        <dbReference type="Pfam" id="PF00440"/>
    </source>
</evidence>
<dbReference type="EMBL" id="JAPMKV010000008">
    <property type="protein sequence ID" value="MCX7445746.1"/>
    <property type="molecule type" value="Genomic_DNA"/>
</dbReference>
<keyword evidence="4" id="KW-1185">Reference proteome</keyword>
<organism evidence="3 4">
    <name type="scientific">Corynebacterium pygosceleis</name>
    <dbReference type="NCBI Taxonomy" id="2800406"/>
    <lineage>
        <taxon>Bacteria</taxon>
        <taxon>Bacillati</taxon>
        <taxon>Actinomycetota</taxon>
        <taxon>Actinomycetes</taxon>
        <taxon>Mycobacteriales</taxon>
        <taxon>Corynebacteriaceae</taxon>
        <taxon>Corynebacterium</taxon>
    </lineage>
</organism>
<dbReference type="Gene3D" id="1.10.357.10">
    <property type="entry name" value="Tetracycline Repressor, domain 2"/>
    <property type="match status" value="1"/>
</dbReference>
<dbReference type="InterPro" id="IPR036271">
    <property type="entry name" value="Tet_transcr_reg_TetR-rel_C_sf"/>
</dbReference>
<dbReference type="Pfam" id="PF00440">
    <property type="entry name" value="TetR_N"/>
    <property type="match status" value="1"/>
</dbReference>
<dbReference type="Proteomes" id="UP001081709">
    <property type="component" value="Unassembled WGS sequence"/>
</dbReference>
<dbReference type="SUPFAM" id="SSF48498">
    <property type="entry name" value="Tetracyclin repressor-like, C-terminal domain"/>
    <property type="match status" value="1"/>
</dbReference>
<dbReference type="RefSeq" id="WP_267186816.1">
    <property type="nucleotide sequence ID" value="NZ_JAPMKV010000008.1"/>
</dbReference>
<reference evidence="3" key="1">
    <citation type="submission" date="2022-11" db="EMBL/GenBank/DDBJ databases">
        <title>Corynebacterium sp. isolated from Penguins.</title>
        <authorList>
            <person name="Sedlar K."/>
            <person name="Svec P."/>
        </authorList>
    </citation>
    <scope>NUCLEOTIDE SEQUENCE</scope>
    <source>
        <strain evidence="3">P7003</strain>
    </source>
</reference>
<protein>
    <submittedName>
        <fullName evidence="3">Helix-turn-helix domain containing protein</fullName>
    </submittedName>
</protein>
<evidence type="ECO:0000313" key="4">
    <source>
        <dbReference type="Proteomes" id="UP001081709"/>
    </source>
</evidence>
<accession>A0ABT3WUB3</accession>
<proteinExistence type="predicted"/>
<feature type="domain" description="HTH tetR-type" evidence="2">
    <location>
        <begin position="27"/>
        <end position="59"/>
    </location>
</feature>
<name>A0ABT3WUB3_9CORY</name>
<comment type="caution">
    <text evidence="3">The sequence shown here is derived from an EMBL/GenBank/DDBJ whole genome shotgun (WGS) entry which is preliminary data.</text>
</comment>
<evidence type="ECO:0000256" key="1">
    <source>
        <dbReference type="ARBA" id="ARBA00023125"/>
    </source>
</evidence>
<gene>
    <name evidence="3" type="ORF">OS125_10930</name>
</gene>